<feature type="transmembrane region" description="Helical" evidence="1">
    <location>
        <begin position="202"/>
        <end position="220"/>
    </location>
</feature>
<feature type="transmembrane region" description="Helical" evidence="1">
    <location>
        <begin position="271"/>
        <end position="290"/>
    </location>
</feature>
<reference evidence="2" key="1">
    <citation type="submission" date="2022-11" db="EMBL/GenBank/DDBJ databases">
        <authorList>
            <person name="Kikuchi T."/>
        </authorList>
    </citation>
    <scope>NUCLEOTIDE SEQUENCE</scope>
    <source>
        <strain evidence="2">PS1010</strain>
    </source>
</reference>
<keyword evidence="1" id="KW-0472">Membrane</keyword>
<evidence type="ECO:0000256" key="1">
    <source>
        <dbReference type="SAM" id="Phobius"/>
    </source>
</evidence>
<feature type="transmembrane region" description="Helical" evidence="1">
    <location>
        <begin position="176"/>
        <end position="195"/>
    </location>
</feature>
<protein>
    <submittedName>
        <fullName evidence="2">Uncharacterized protein</fullName>
    </submittedName>
</protein>
<keyword evidence="1" id="KW-1133">Transmembrane helix</keyword>
<sequence length="323" mass="37340">MELQTICSIIQGLFAFTGILLNAFSLVVVLHTQTLHKQIYSCFIGLINIATVVYCFSLVMTFPGYMSDHKEAIVYVTNHMRFSGKIGKSLLLFHLWIADFIMQVYPLFFGCRLATALIRIVIFPRKRIERAGKYLSRATLGVLSMTVICVGTFGLTHWDASFNTSEYGTSNFTYNYLRYDVNITISSWIATIFLAYYQWSMFISIVLVFLFYFLMSFLLVPDTGAGDLQSIAKQIRTMRYMRIQAFITFLCLSPIGVFKFFGLNNPMAEKLLYTMQCFFVVIVPIHNWWIPYWHEALPENPPDVRYFCCPPEPAPIEIHIYEL</sequence>
<organism evidence="2 3">
    <name type="scientific">Caenorhabditis angaria</name>
    <dbReference type="NCBI Taxonomy" id="860376"/>
    <lineage>
        <taxon>Eukaryota</taxon>
        <taxon>Metazoa</taxon>
        <taxon>Ecdysozoa</taxon>
        <taxon>Nematoda</taxon>
        <taxon>Chromadorea</taxon>
        <taxon>Rhabditida</taxon>
        <taxon>Rhabditina</taxon>
        <taxon>Rhabditomorpha</taxon>
        <taxon>Rhabditoidea</taxon>
        <taxon>Rhabditidae</taxon>
        <taxon>Peloderinae</taxon>
        <taxon>Caenorhabditis</taxon>
    </lineage>
</organism>
<evidence type="ECO:0000313" key="2">
    <source>
        <dbReference type="EMBL" id="CAI5454747.1"/>
    </source>
</evidence>
<feature type="transmembrane region" description="Helical" evidence="1">
    <location>
        <begin position="240"/>
        <end position="262"/>
    </location>
</feature>
<accession>A0A9P1J141</accession>
<keyword evidence="1" id="KW-0812">Transmembrane</keyword>
<keyword evidence="3" id="KW-1185">Reference proteome</keyword>
<feature type="transmembrane region" description="Helical" evidence="1">
    <location>
        <begin position="38"/>
        <end position="62"/>
    </location>
</feature>
<gene>
    <name evidence="2" type="ORF">CAMP_LOCUS17384</name>
</gene>
<comment type="caution">
    <text evidence="2">The sequence shown here is derived from an EMBL/GenBank/DDBJ whole genome shotgun (WGS) entry which is preliminary data.</text>
</comment>
<feature type="transmembrane region" description="Helical" evidence="1">
    <location>
        <begin position="104"/>
        <end position="122"/>
    </location>
</feature>
<dbReference type="EMBL" id="CANHGI010000006">
    <property type="protein sequence ID" value="CAI5454747.1"/>
    <property type="molecule type" value="Genomic_DNA"/>
</dbReference>
<dbReference type="Proteomes" id="UP001152747">
    <property type="component" value="Unassembled WGS sequence"/>
</dbReference>
<evidence type="ECO:0000313" key="3">
    <source>
        <dbReference type="Proteomes" id="UP001152747"/>
    </source>
</evidence>
<proteinExistence type="predicted"/>
<name>A0A9P1J141_9PELO</name>
<feature type="transmembrane region" description="Helical" evidence="1">
    <location>
        <begin position="12"/>
        <end position="32"/>
    </location>
</feature>
<feature type="transmembrane region" description="Helical" evidence="1">
    <location>
        <begin position="134"/>
        <end position="156"/>
    </location>
</feature>
<dbReference type="AlphaFoldDB" id="A0A9P1J141"/>